<keyword evidence="5 6" id="KW-0472">Membrane</keyword>
<evidence type="ECO:0000256" key="6">
    <source>
        <dbReference type="RuleBase" id="RU910716"/>
    </source>
</evidence>
<name>A0A8J4TXD3_CLAMG</name>
<evidence type="ECO:0000313" key="8">
    <source>
        <dbReference type="Proteomes" id="UP000727407"/>
    </source>
</evidence>
<sequence>MLTDMKNNHDHNAESVKQLSSVNNMDETVEDDISEIPQISVVPNENVVMVINHSRILPPFSVVWATVLYCAEFICASVLSSMYHKSNDVIWMGLTITFILVPSVLTQLTLTFVHRDLGRDRPLMLFMHLLQMGPIMRCIEALIVYFKSGRREEPYVTITRKMKLKNGKAVGSPMEWEIGHSERKLAVHRDAFKRTAVIQAFLGSTPQLTLQLYAAIQEKYLLPTR</sequence>
<evidence type="ECO:0000256" key="2">
    <source>
        <dbReference type="ARBA" id="ARBA00008789"/>
    </source>
</evidence>
<feature type="transmembrane region" description="Helical" evidence="6">
    <location>
        <begin position="62"/>
        <end position="83"/>
    </location>
</feature>
<evidence type="ECO:0000256" key="3">
    <source>
        <dbReference type="ARBA" id="ARBA00022692"/>
    </source>
</evidence>
<dbReference type="EMBL" id="QNUK01000151">
    <property type="protein sequence ID" value="KAF5899914.1"/>
    <property type="molecule type" value="Genomic_DNA"/>
</dbReference>
<keyword evidence="3 6" id="KW-0812">Transmembrane</keyword>
<protein>
    <recommendedName>
        <fullName evidence="6">XK-related protein</fullName>
    </recommendedName>
</protein>
<dbReference type="InterPro" id="IPR051773">
    <property type="entry name" value="XK-related_adapter"/>
</dbReference>
<dbReference type="OrthoDB" id="10037417at2759"/>
<dbReference type="AlphaFoldDB" id="A0A8J4TXD3"/>
<dbReference type="Proteomes" id="UP000727407">
    <property type="component" value="Unassembled WGS sequence"/>
</dbReference>
<reference evidence="7" key="1">
    <citation type="submission" date="2020-07" db="EMBL/GenBank/DDBJ databases">
        <title>Clarias magur genome sequencing, assembly and annotation.</title>
        <authorList>
            <person name="Kushwaha B."/>
            <person name="Kumar R."/>
            <person name="Das P."/>
            <person name="Joshi C.G."/>
            <person name="Kumar D."/>
            <person name="Nagpure N.S."/>
            <person name="Pandey M."/>
            <person name="Agarwal S."/>
            <person name="Srivastava S."/>
            <person name="Singh M."/>
            <person name="Sahoo L."/>
            <person name="Jayasankar P."/>
            <person name="Meher P.K."/>
            <person name="Koringa P.G."/>
            <person name="Iquebal M.A."/>
            <person name="Das S.P."/>
            <person name="Bit A."/>
            <person name="Patnaik S."/>
            <person name="Patel N."/>
            <person name="Shah T.M."/>
            <person name="Hinsu A."/>
            <person name="Jena J.K."/>
        </authorList>
    </citation>
    <scope>NUCLEOTIDE SEQUENCE</scope>
    <source>
        <strain evidence="7">CIFAMagur01</strain>
        <tissue evidence="7">Testis</tissue>
    </source>
</reference>
<dbReference type="PANTHER" id="PTHR14297">
    <property type="entry name" value="MEMBRANE TRANSPORT PROTEIN XK FAMILY MEMBER"/>
    <property type="match status" value="1"/>
</dbReference>
<dbReference type="PANTHER" id="PTHR14297:SF4">
    <property type="entry name" value="XK-RELATED PROTEIN 2"/>
    <property type="match status" value="1"/>
</dbReference>
<evidence type="ECO:0000256" key="1">
    <source>
        <dbReference type="ARBA" id="ARBA00004141"/>
    </source>
</evidence>
<feature type="transmembrane region" description="Helical" evidence="6">
    <location>
        <begin position="89"/>
        <end position="113"/>
    </location>
</feature>
<gene>
    <name evidence="7" type="primary">xkrx</name>
    <name evidence="7" type="ORF">DAT39_010354</name>
</gene>
<keyword evidence="8" id="KW-1185">Reference proteome</keyword>
<dbReference type="GO" id="GO:0005886">
    <property type="term" value="C:plasma membrane"/>
    <property type="evidence" value="ECO:0007669"/>
    <property type="project" value="UniProtKB-ARBA"/>
</dbReference>
<dbReference type="InterPro" id="IPR018629">
    <property type="entry name" value="XK-rel"/>
</dbReference>
<keyword evidence="4 6" id="KW-1133">Transmembrane helix</keyword>
<organism evidence="7 8">
    <name type="scientific">Clarias magur</name>
    <name type="common">Asian catfish</name>
    <name type="synonym">Macropteronotus magur</name>
    <dbReference type="NCBI Taxonomy" id="1594786"/>
    <lineage>
        <taxon>Eukaryota</taxon>
        <taxon>Metazoa</taxon>
        <taxon>Chordata</taxon>
        <taxon>Craniata</taxon>
        <taxon>Vertebrata</taxon>
        <taxon>Euteleostomi</taxon>
        <taxon>Actinopterygii</taxon>
        <taxon>Neopterygii</taxon>
        <taxon>Teleostei</taxon>
        <taxon>Ostariophysi</taxon>
        <taxon>Siluriformes</taxon>
        <taxon>Clariidae</taxon>
        <taxon>Clarias</taxon>
    </lineage>
</organism>
<accession>A0A8J4TXD3</accession>
<comment type="caution">
    <text evidence="7">The sequence shown here is derived from an EMBL/GenBank/DDBJ whole genome shotgun (WGS) entry which is preliminary data.</text>
</comment>
<comment type="subcellular location">
    <subcellularLocation>
        <location evidence="1 6">Membrane</location>
        <topology evidence="1 6">Multi-pass membrane protein</topology>
    </subcellularLocation>
</comment>
<evidence type="ECO:0000256" key="4">
    <source>
        <dbReference type="ARBA" id="ARBA00022989"/>
    </source>
</evidence>
<dbReference type="Pfam" id="PF09815">
    <property type="entry name" value="XK-related"/>
    <property type="match status" value="1"/>
</dbReference>
<feature type="transmembrane region" description="Helical" evidence="6">
    <location>
        <begin position="125"/>
        <end position="146"/>
    </location>
</feature>
<comment type="similarity">
    <text evidence="2 6">Belongs to the XK family.</text>
</comment>
<evidence type="ECO:0000256" key="5">
    <source>
        <dbReference type="ARBA" id="ARBA00023136"/>
    </source>
</evidence>
<feature type="non-terminal residue" evidence="7">
    <location>
        <position position="225"/>
    </location>
</feature>
<proteinExistence type="inferred from homology"/>
<evidence type="ECO:0000313" key="7">
    <source>
        <dbReference type="EMBL" id="KAF5899914.1"/>
    </source>
</evidence>